<dbReference type="Proteomes" id="UP001595713">
    <property type="component" value="Unassembled WGS sequence"/>
</dbReference>
<dbReference type="RefSeq" id="WP_261293026.1">
    <property type="nucleotide sequence ID" value="NZ_JANQBK010000001.1"/>
</dbReference>
<dbReference type="InterPro" id="IPR010982">
    <property type="entry name" value="Lambda_DNA-bd_dom_sf"/>
</dbReference>
<organism evidence="1 2">
    <name type="scientific">Sphingomonas hylomeconis</name>
    <dbReference type="NCBI Taxonomy" id="1395958"/>
    <lineage>
        <taxon>Bacteria</taxon>
        <taxon>Pseudomonadati</taxon>
        <taxon>Pseudomonadota</taxon>
        <taxon>Alphaproteobacteria</taxon>
        <taxon>Sphingomonadales</taxon>
        <taxon>Sphingomonadaceae</taxon>
        <taxon>Sphingomonas</taxon>
    </lineage>
</organism>
<protein>
    <submittedName>
        <fullName evidence="1">Helix-turn-helix domain-containing protein</fullName>
    </submittedName>
</protein>
<comment type="caution">
    <text evidence="1">The sequence shown here is derived from an EMBL/GenBank/DDBJ whole genome shotgun (WGS) entry which is preliminary data.</text>
</comment>
<evidence type="ECO:0000313" key="1">
    <source>
        <dbReference type="EMBL" id="MFC3581104.1"/>
    </source>
</evidence>
<evidence type="ECO:0000313" key="2">
    <source>
        <dbReference type="Proteomes" id="UP001595713"/>
    </source>
</evidence>
<proteinExistence type="predicted"/>
<name>A0ABV7SYF4_9SPHN</name>
<keyword evidence="2" id="KW-1185">Reference proteome</keyword>
<reference evidence="2" key="1">
    <citation type="journal article" date="2019" name="Int. J. Syst. Evol. Microbiol.">
        <title>The Global Catalogue of Microorganisms (GCM) 10K type strain sequencing project: providing services to taxonomists for standard genome sequencing and annotation.</title>
        <authorList>
            <consortium name="The Broad Institute Genomics Platform"/>
            <consortium name="The Broad Institute Genome Sequencing Center for Infectious Disease"/>
            <person name="Wu L."/>
            <person name="Ma J."/>
        </authorList>
    </citation>
    <scope>NUCLEOTIDE SEQUENCE [LARGE SCALE GENOMIC DNA]</scope>
    <source>
        <strain evidence="2">KCTC 42739</strain>
    </source>
</reference>
<gene>
    <name evidence="1" type="ORF">ACFONA_13110</name>
</gene>
<dbReference type="Pfam" id="PF15943">
    <property type="entry name" value="YdaS_toxin"/>
    <property type="match status" value="1"/>
</dbReference>
<dbReference type="Gene3D" id="1.10.260.40">
    <property type="entry name" value="lambda repressor-like DNA-binding domains"/>
    <property type="match status" value="1"/>
</dbReference>
<dbReference type="InterPro" id="IPR031856">
    <property type="entry name" value="YdaS_toxin-like"/>
</dbReference>
<sequence>MTTRYDISDTAYEAAYAAFKQAVALAPGQIAFANICRCTQGNISQLLRAGSLLPERFVIKVEAATGVPRHELRPDIYPIEQPHLPVPNDDRSVISPRAVTVACDRQPISQPGAAR</sequence>
<dbReference type="EMBL" id="JBHRXP010000007">
    <property type="protein sequence ID" value="MFC3581104.1"/>
    <property type="molecule type" value="Genomic_DNA"/>
</dbReference>
<accession>A0ABV7SYF4</accession>